<keyword evidence="1" id="KW-0812">Transmembrane</keyword>
<proteinExistence type="predicted"/>
<dbReference type="HOGENOM" id="CLU_3031046_0_0_5"/>
<dbReference type="eggNOG" id="ENOG502ZVGW">
    <property type="taxonomic scope" value="Bacteria"/>
</dbReference>
<evidence type="ECO:0000313" key="2">
    <source>
        <dbReference type="EMBL" id="AFK54119.1"/>
    </source>
</evidence>
<evidence type="ECO:0000313" key="3">
    <source>
        <dbReference type="Proteomes" id="UP000005258"/>
    </source>
</evidence>
<name>I3TMY1_TISMK</name>
<dbReference type="RefSeq" id="WP_014745796.1">
    <property type="nucleotide sequence ID" value="NC_017956.1"/>
</dbReference>
<accession>I3TMY1</accession>
<dbReference type="Pfam" id="PF05545">
    <property type="entry name" value="FixQ"/>
    <property type="match status" value="1"/>
</dbReference>
<protein>
    <recommendedName>
        <fullName evidence="4">CcoQ/FixQ family Cbb3-type cytochrome c oxidase assembly chaperone</fullName>
    </recommendedName>
</protein>
<keyword evidence="3" id="KW-1185">Reference proteome</keyword>
<dbReference type="STRING" id="1110502.TMO_2281"/>
<dbReference type="InterPro" id="IPR008621">
    <property type="entry name" value="Cbb3-typ_cyt_oxidase_comp"/>
</dbReference>
<sequence>MIDALSALVYKYWLVAAVVLFALILLRTFRPSSREQMKAHANIPFLIKDEDDGRA</sequence>
<dbReference type="Proteomes" id="UP000005258">
    <property type="component" value="Chromosome"/>
</dbReference>
<reference evidence="2 3" key="1">
    <citation type="journal article" date="2012" name="J. Am. Chem. Soc.">
        <title>Bacterial biosynthesis and maturation of the didemnin anti-cancer agents.</title>
        <authorList>
            <person name="Xu Y."/>
            <person name="Kersten R.D."/>
            <person name="Nam S.J."/>
            <person name="Lu L."/>
            <person name="Al-Suwailem A.M."/>
            <person name="Zheng H."/>
            <person name="Fenical W."/>
            <person name="Dorrestein P.C."/>
            <person name="Moore B.S."/>
            <person name="Qian P.Y."/>
        </authorList>
    </citation>
    <scope>NUCLEOTIDE SEQUENCE [LARGE SCALE GENOMIC DNA]</scope>
    <source>
        <strain evidence="2 3">KA081020-065</strain>
    </source>
</reference>
<dbReference type="KEGG" id="tmo:TMO_2281"/>
<keyword evidence="1" id="KW-1133">Transmembrane helix</keyword>
<organism evidence="2 3">
    <name type="scientific">Tistrella mobilis (strain KA081020-065)</name>
    <dbReference type="NCBI Taxonomy" id="1110502"/>
    <lineage>
        <taxon>Bacteria</taxon>
        <taxon>Pseudomonadati</taxon>
        <taxon>Pseudomonadota</taxon>
        <taxon>Alphaproteobacteria</taxon>
        <taxon>Geminicoccales</taxon>
        <taxon>Geminicoccaceae</taxon>
        <taxon>Tistrella</taxon>
    </lineage>
</organism>
<dbReference type="AlphaFoldDB" id="I3TMY1"/>
<evidence type="ECO:0008006" key="4">
    <source>
        <dbReference type="Google" id="ProtNLM"/>
    </source>
</evidence>
<dbReference type="EMBL" id="CP003236">
    <property type="protein sequence ID" value="AFK54119.1"/>
    <property type="molecule type" value="Genomic_DNA"/>
</dbReference>
<gene>
    <name evidence="2" type="ordered locus">TMO_2281</name>
</gene>
<dbReference type="GeneID" id="97241358"/>
<evidence type="ECO:0000256" key="1">
    <source>
        <dbReference type="SAM" id="Phobius"/>
    </source>
</evidence>
<feature type="transmembrane region" description="Helical" evidence="1">
    <location>
        <begin position="12"/>
        <end position="29"/>
    </location>
</feature>
<keyword evidence="1" id="KW-0472">Membrane</keyword>